<comment type="caution">
    <text evidence="3">The sequence shown here is derived from an EMBL/GenBank/DDBJ whole genome shotgun (WGS) entry which is preliminary data.</text>
</comment>
<feature type="domain" description="Oxidoreductase molybdopterin-binding" evidence="2">
    <location>
        <begin position="35"/>
        <end position="181"/>
    </location>
</feature>
<dbReference type="RefSeq" id="WP_085385807.1">
    <property type="nucleotide sequence ID" value="NZ_NAFJ01000157.1"/>
</dbReference>
<dbReference type="Pfam" id="PF00174">
    <property type="entry name" value="Oxidored_molyb"/>
    <property type="match status" value="1"/>
</dbReference>
<dbReference type="PANTHER" id="PTHR43032">
    <property type="entry name" value="PROTEIN-METHIONINE-SULFOXIDE REDUCTASE"/>
    <property type="match status" value="1"/>
</dbReference>
<feature type="compositionally biased region" description="Basic and acidic residues" evidence="1">
    <location>
        <begin position="1"/>
        <end position="17"/>
    </location>
</feature>
<dbReference type="Gene3D" id="3.90.420.10">
    <property type="entry name" value="Oxidoreductase, molybdopterin-binding domain"/>
    <property type="match status" value="1"/>
</dbReference>
<gene>
    <name evidence="3" type="ORF">BST63_35660</name>
</gene>
<evidence type="ECO:0000259" key="2">
    <source>
        <dbReference type="Pfam" id="PF00174"/>
    </source>
</evidence>
<dbReference type="SUPFAM" id="SSF56524">
    <property type="entry name" value="Oxidoreductase molybdopterin-binding domain"/>
    <property type="match status" value="1"/>
</dbReference>
<dbReference type="InterPro" id="IPR036374">
    <property type="entry name" value="OxRdtase_Mopterin-bd_sf"/>
</dbReference>
<dbReference type="InterPro" id="IPR000572">
    <property type="entry name" value="OxRdtase_Mopterin-bd_dom"/>
</dbReference>
<dbReference type="Proteomes" id="UP000193884">
    <property type="component" value="Unassembled WGS sequence"/>
</dbReference>
<evidence type="ECO:0000313" key="4">
    <source>
        <dbReference type="Proteomes" id="UP000193884"/>
    </source>
</evidence>
<reference evidence="3 4" key="1">
    <citation type="submission" date="2017-03" db="EMBL/GenBank/DDBJ databases">
        <title>Whole genome sequences of fourteen strains of Bradyrhizobium canariense and one strain of Bradyrhizobium japonicum isolated from Lupinus (Papilionoideae: Genisteae) species in Algeria.</title>
        <authorList>
            <person name="Crovadore J."/>
            <person name="Chekireb D."/>
            <person name="Brachmann A."/>
            <person name="Chablais R."/>
            <person name="Cochard B."/>
            <person name="Lefort F."/>
        </authorList>
    </citation>
    <scope>NUCLEOTIDE SEQUENCE [LARGE SCALE GENOMIC DNA]</scope>
    <source>
        <strain evidence="3 4">UBMAN05</strain>
    </source>
</reference>
<sequence>MQSNERREREREMRDAGRLPPGQSLTLKWPVLHVGSVPLFAPTTWDFRVFGLVEEQLRLSWEELCKLPQSEVLADLHSVSRWSRFDNRWGGILATELMKRVTLRPEARHVMIHGENNYTANLPISDFLLPTTVFALRHDGEPLTAEHGYPLRLVVPNLYGYKSVKWVRGIQFLDRESPGLWEFNGFHIYGDPFKEQRSSS</sequence>
<dbReference type="PANTHER" id="PTHR43032:SF4">
    <property type="entry name" value="OXIDOREDUCTASE MOLYBDOPTERIN-BINDING DOMAIN-CONTAINING PROTEIN"/>
    <property type="match status" value="1"/>
</dbReference>
<evidence type="ECO:0000313" key="3">
    <source>
        <dbReference type="EMBL" id="OSJ21193.1"/>
    </source>
</evidence>
<evidence type="ECO:0000256" key="1">
    <source>
        <dbReference type="SAM" id="MobiDB-lite"/>
    </source>
</evidence>
<protein>
    <submittedName>
        <fullName evidence="3">Sulfite oxidase-like oxidoreductase</fullName>
    </submittedName>
</protein>
<name>A0ABX3WUK8_9BRAD</name>
<proteinExistence type="predicted"/>
<feature type="region of interest" description="Disordered" evidence="1">
    <location>
        <begin position="1"/>
        <end position="21"/>
    </location>
</feature>
<dbReference type="CDD" id="cd02109">
    <property type="entry name" value="arch_bact_SO_family_Moco"/>
    <property type="match status" value="1"/>
</dbReference>
<keyword evidence="4" id="KW-1185">Reference proteome</keyword>
<dbReference type="EMBL" id="NAFK01000177">
    <property type="protein sequence ID" value="OSJ21193.1"/>
    <property type="molecule type" value="Genomic_DNA"/>
</dbReference>
<accession>A0ABX3WUK8</accession>
<organism evidence="3 4">
    <name type="scientific">Bradyrhizobium canariense</name>
    <dbReference type="NCBI Taxonomy" id="255045"/>
    <lineage>
        <taxon>Bacteria</taxon>
        <taxon>Pseudomonadati</taxon>
        <taxon>Pseudomonadota</taxon>
        <taxon>Alphaproteobacteria</taxon>
        <taxon>Hyphomicrobiales</taxon>
        <taxon>Nitrobacteraceae</taxon>
        <taxon>Bradyrhizobium</taxon>
    </lineage>
</organism>